<dbReference type="Pfam" id="PF06742">
    <property type="entry name" value="DUF1214"/>
    <property type="match status" value="1"/>
</dbReference>
<dbReference type="PANTHER" id="PTHR36509">
    <property type="entry name" value="BLL3101 PROTEIN"/>
    <property type="match status" value="1"/>
</dbReference>
<dbReference type="Gene3D" id="2.60.120.600">
    <property type="entry name" value="Domain of unknown function DUF1214, C-terminal domain"/>
    <property type="match status" value="1"/>
</dbReference>
<name>A0A3B0T554_9ZZZZ</name>
<dbReference type="InterPro" id="IPR010621">
    <property type="entry name" value="DUF1214"/>
</dbReference>
<protein>
    <recommendedName>
        <fullName evidence="1">DUF1214 domain-containing protein</fullName>
    </recommendedName>
</protein>
<dbReference type="SUPFAM" id="SSF160935">
    <property type="entry name" value="VPA0735-like"/>
    <property type="match status" value="1"/>
</dbReference>
<accession>A0A3B0T554</accession>
<dbReference type="AlphaFoldDB" id="A0A3B0T554"/>
<evidence type="ECO:0000259" key="1">
    <source>
        <dbReference type="Pfam" id="PF06742"/>
    </source>
</evidence>
<gene>
    <name evidence="2" type="ORF">MNBD_ACTINO01-1672</name>
</gene>
<dbReference type="EMBL" id="UOEI01000606">
    <property type="protein sequence ID" value="VAW08477.1"/>
    <property type="molecule type" value="Genomic_DNA"/>
</dbReference>
<sequence>HDVEATGRVMSAYDLRPFSVYLGGEPAAELPYDWPVWNDDASRDERFITYANGLLPLCQPTHPDEVEIMARFARIGLAPGEPFDVDALDQGARAALKAGVDAARTRLAETSENIGEKVNGWTNTDPFGDREFYAGDYMLRAVGAMVGWGGNDKVEAFYPMARTDADGAPFDGTKRYRLTFDTLPPAKAFWSVTMYNTEYDGTAGFFVENPIGRYLINSTTEGLAYGEDGSLAITIQHDEPTDPAERANWLPSPDDAFYLALRLYFPAESALDGTWTPPPVIRL</sequence>
<feature type="non-terminal residue" evidence="2">
    <location>
        <position position="1"/>
    </location>
</feature>
<reference evidence="2" key="1">
    <citation type="submission" date="2018-06" db="EMBL/GenBank/DDBJ databases">
        <authorList>
            <person name="Zhirakovskaya E."/>
        </authorList>
    </citation>
    <scope>NUCLEOTIDE SEQUENCE</scope>
</reference>
<feature type="domain" description="DUF1214" evidence="1">
    <location>
        <begin position="155"/>
        <end position="267"/>
    </location>
</feature>
<dbReference type="InterPro" id="IPR037049">
    <property type="entry name" value="DUF1214_C_sf"/>
</dbReference>
<organism evidence="2">
    <name type="scientific">hydrothermal vent metagenome</name>
    <dbReference type="NCBI Taxonomy" id="652676"/>
    <lineage>
        <taxon>unclassified sequences</taxon>
        <taxon>metagenomes</taxon>
        <taxon>ecological metagenomes</taxon>
    </lineage>
</organism>
<evidence type="ECO:0000313" key="2">
    <source>
        <dbReference type="EMBL" id="VAW08477.1"/>
    </source>
</evidence>
<dbReference type="PANTHER" id="PTHR36509:SF2">
    <property type="entry name" value="BLL3101 PROTEIN"/>
    <property type="match status" value="1"/>
</dbReference>
<proteinExistence type="predicted"/>